<sequence length="141" mass="15193">MPCCASMLLLLLFVGTPTWGCLSDRDCDIWNPKCNRDAGSSGCYKAACTSDSDCGSLLLCGSGGYCEPILCHDLLSSCPSDDHVTCLGGVCNCDHGYYWSNGSCVSVLGERCIADWDCKSKVMTLQLLPQLSPCRHYLCRG</sequence>
<dbReference type="EMBL" id="JAIWYP010000006">
    <property type="protein sequence ID" value="KAH3804961.1"/>
    <property type="molecule type" value="Genomic_DNA"/>
</dbReference>
<accession>A0A9D4FV89</accession>
<protein>
    <submittedName>
        <fullName evidence="2">Uncharacterized protein</fullName>
    </submittedName>
</protein>
<keyword evidence="1" id="KW-0732">Signal</keyword>
<organism evidence="2 3">
    <name type="scientific">Dreissena polymorpha</name>
    <name type="common">Zebra mussel</name>
    <name type="synonym">Mytilus polymorpha</name>
    <dbReference type="NCBI Taxonomy" id="45954"/>
    <lineage>
        <taxon>Eukaryota</taxon>
        <taxon>Metazoa</taxon>
        <taxon>Spiralia</taxon>
        <taxon>Lophotrochozoa</taxon>
        <taxon>Mollusca</taxon>
        <taxon>Bivalvia</taxon>
        <taxon>Autobranchia</taxon>
        <taxon>Heteroconchia</taxon>
        <taxon>Euheterodonta</taxon>
        <taxon>Imparidentia</taxon>
        <taxon>Neoheterodontei</taxon>
        <taxon>Myida</taxon>
        <taxon>Dreissenoidea</taxon>
        <taxon>Dreissenidae</taxon>
        <taxon>Dreissena</taxon>
    </lineage>
</organism>
<feature type="signal peptide" evidence="1">
    <location>
        <begin position="1"/>
        <end position="23"/>
    </location>
</feature>
<keyword evidence="3" id="KW-1185">Reference proteome</keyword>
<evidence type="ECO:0000256" key="1">
    <source>
        <dbReference type="SAM" id="SignalP"/>
    </source>
</evidence>
<dbReference type="AlphaFoldDB" id="A0A9D4FV89"/>
<evidence type="ECO:0000313" key="2">
    <source>
        <dbReference type="EMBL" id="KAH3804961.1"/>
    </source>
</evidence>
<feature type="chain" id="PRO_5039359866" evidence="1">
    <location>
        <begin position="24"/>
        <end position="141"/>
    </location>
</feature>
<evidence type="ECO:0000313" key="3">
    <source>
        <dbReference type="Proteomes" id="UP000828390"/>
    </source>
</evidence>
<name>A0A9D4FV89_DREPO</name>
<reference evidence="2" key="1">
    <citation type="journal article" date="2019" name="bioRxiv">
        <title>The Genome of the Zebra Mussel, Dreissena polymorpha: A Resource for Invasive Species Research.</title>
        <authorList>
            <person name="McCartney M.A."/>
            <person name="Auch B."/>
            <person name="Kono T."/>
            <person name="Mallez S."/>
            <person name="Zhang Y."/>
            <person name="Obille A."/>
            <person name="Becker A."/>
            <person name="Abrahante J.E."/>
            <person name="Garbe J."/>
            <person name="Badalamenti J.P."/>
            <person name="Herman A."/>
            <person name="Mangelson H."/>
            <person name="Liachko I."/>
            <person name="Sullivan S."/>
            <person name="Sone E.D."/>
            <person name="Koren S."/>
            <person name="Silverstein K.A.T."/>
            <person name="Beckman K.B."/>
            <person name="Gohl D.M."/>
        </authorList>
    </citation>
    <scope>NUCLEOTIDE SEQUENCE</scope>
    <source>
        <strain evidence="2">Duluth1</strain>
        <tissue evidence="2">Whole animal</tissue>
    </source>
</reference>
<reference evidence="2" key="2">
    <citation type="submission" date="2020-11" db="EMBL/GenBank/DDBJ databases">
        <authorList>
            <person name="McCartney M.A."/>
            <person name="Auch B."/>
            <person name="Kono T."/>
            <person name="Mallez S."/>
            <person name="Becker A."/>
            <person name="Gohl D.M."/>
            <person name="Silverstein K.A.T."/>
            <person name="Koren S."/>
            <person name="Bechman K.B."/>
            <person name="Herman A."/>
            <person name="Abrahante J.E."/>
            <person name="Garbe J."/>
        </authorList>
    </citation>
    <scope>NUCLEOTIDE SEQUENCE</scope>
    <source>
        <strain evidence="2">Duluth1</strain>
        <tissue evidence="2">Whole animal</tissue>
    </source>
</reference>
<comment type="caution">
    <text evidence="2">The sequence shown here is derived from an EMBL/GenBank/DDBJ whole genome shotgun (WGS) entry which is preliminary data.</text>
</comment>
<proteinExistence type="predicted"/>
<gene>
    <name evidence="2" type="ORF">DPMN_133253</name>
</gene>
<dbReference type="Proteomes" id="UP000828390">
    <property type="component" value="Unassembled WGS sequence"/>
</dbReference>